<gene>
    <name evidence="1" type="ORF">BLA29_014097</name>
</gene>
<feature type="non-terminal residue" evidence="1">
    <location>
        <position position="62"/>
    </location>
</feature>
<dbReference type="AlphaFoldDB" id="A0A1Y3AN15"/>
<sequence>MKEDWHTNKINIENLTELIRFAPQKAQCFWRKIEGIDGLEGMDEISELITYPKSYRPYEKPT</sequence>
<dbReference type="Proteomes" id="UP000194236">
    <property type="component" value="Unassembled WGS sequence"/>
</dbReference>
<accession>A0A1Y3AN15</accession>
<reference evidence="1 2" key="1">
    <citation type="submission" date="2017-03" db="EMBL/GenBank/DDBJ databases">
        <title>Genome Survey of Euroglyphus maynei.</title>
        <authorList>
            <person name="Arlian L.G."/>
            <person name="Morgan M.S."/>
            <person name="Rider S.D."/>
        </authorList>
    </citation>
    <scope>NUCLEOTIDE SEQUENCE [LARGE SCALE GENOMIC DNA]</scope>
    <source>
        <strain evidence="1">Arlian Lab</strain>
        <tissue evidence="1">Whole body</tissue>
    </source>
</reference>
<name>A0A1Y3AN15_EURMA</name>
<keyword evidence="2" id="KW-1185">Reference proteome</keyword>
<protein>
    <submittedName>
        <fullName evidence="1">Uncharacterized protein</fullName>
    </submittedName>
</protein>
<dbReference type="EMBL" id="MUJZ01071643">
    <property type="protein sequence ID" value="OTF69214.1"/>
    <property type="molecule type" value="Genomic_DNA"/>
</dbReference>
<organism evidence="1 2">
    <name type="scientific">Euroglyphus maynei</name>
    <name type="common">Mayne's house dust mite</name>
    <dbReference type="NCBI Taxonomy" id="6958"/>
    <lineage>
        <taxon>Eukaryota</taxon>
        <taxon>Metazoa</taxon>
        <taxon>Ecdysozoa</taxon>
        <taxon>Arthropoda</taxon>
        <taxon>Chelicerata</taxon>
        <taxon>Arachnida</taxon>
        <taxon>Acari</taxon>
        <taxon>Acariformes</taxon>
        <taxon>Sarcoptiformes</taxon>
        <taxon>Astigmata</taxon>
        <taxon>Psoroptidia</taxon>
        <taxon>Analgoidea</taxon>
        <taxon>Pyroglyphidae</taxon>
        <taxon>Pyroglyphinae</taxon>
        <taxon>Euroglyphus</taxon>
    </lineage>
</organism>
<evidence type="ECO:0000313" key="1">
    <source>
        <dbReference type="EMBL" id="OTF69214.1"/>
    </source>
</evidence>
<proteinExistence type="predicted"/>
<comment type="caution">
    <text evidence="1">The sequence shown here is derived from an EMBL/GenBank/DDBJ whole genome shotgun (WGS) entry which is preliminary data.</text>
</comment>
<evidence type="ECO:0000313" key="2">
    <source>
        <dbReference type="Proteomes" id="UP000194236"/>
    </source>
</evidence>